<dbReference type="PANTHER" id="PTHR10491:SF4">
    <property type="entry name" value="METHIONINE ADENOSYLTRANSFERASE 2 SUBUNIT BETA"/>
    <property type="match status" value="1"/>
</dbReference>
<comment type="function">
    <text evidence="6">Catalyzes the reduction of dTDP-6-deoxy-L-lyxo-4-hexulose to yield dTDP-L-rhamnose.</text>
</comment>
<dbReference type="RefSeq" id="WP_143946588.1">
    <property type="nucleotide sequence ID" value="NZ_BAABMB010000001.1"/>
</dbReference>
<keyword evidence="9" id="KW-1185">Reference proteome</keyword>
<dbReference type="CDD" id="cd05254">
    <property type="entry name" value="dTDP_HR_like_SDR_e"/>
    <property type="match status" value="1"/>
</dbReference>
<evidence type="ECO:0000256" key="1">
    <source>
        <dbReference type="ARBA" id="ARBA00004781"/>
    </source>
</evidence>
<keyword evidence="6" id="KW-0521">NADP</keyword>
<dbReference type="NCBIfam" id="NF007440">
    <property type="entry name" value="PRK09987.1"/>
    <property type="match status" value="1"/>
</dbReference>
<reference evidence="8 9" key="1">
    <citation type="submission" date="2019-07" db="EMBL/GenBank/DDBJ databases">
        <title>Qingshengfaniella alkalisoli gen. nov., sp. nov., isolated from saline soil.</title>
        <authorList>
            <person name="Xu L."/>
            <person name="Huang X.-X."/>
            <person name="Sun J.-Q."/>
        </authorList>
    </citation>
    <scope>NUCLEOTIDE SEQUENCE [LARGE SCALE GENOMIC DNA]</scope>
    <source>
        <strain evidence="8 9">DSM 27279</strain>
    </source>
</reference>
<evidence type="ECO:0000259" key="7">
    <source>
        <dbReference type="Pfam" id="PF04321"/>
    </source>
</evidence>
<dbReference type="NCBIfam" id="TIGR01214">
    <property type="entry name" value="rmlD"/>
    <property type="match status" value="1"/>
</dbReference>
<evidence type="ECO:0000256" key="2">
    <source>
        <dbReference type="ARBA" id="ARBA00010944"/>
    </source>
</evidence>
<dbReference type="UniPathway" id="UPA00124"/>
<evidence type="ECO:0000313" key="8">
    <source>
        <dbReference type="EMBL" id="TSH98681.1"/>
    </source>
</evidence>
<comment type="catalytic activity">
    <reaction evidence="5 6">
        <text>dTDP-beta-L-rhamnose + NADP(+) = dTDP-4-dehydro-beta-L-rhamnose + NADPH + H(+)</text>
        <dbReference type="Rhea" id="RHEA:21796"/>
        <dbReference type="ChEBI" id="CHEBI:15378"/>
        <dbReference type="ChEBI" id="CHEBI:57510"/>
        <dbReference type="ChEBI" id="CHEBI:57783"/>
        <dbReference type="ChEBI" id="CHEBI:58349"/>
        <dbReference type="ChEBI" id="CHEBI:62830"/>
        <dbReference type="EC" id="1.1.1.133"/>
    </reaction>
</comment>
<dbReference type="InterPro" id="IPR005913">
    <property type="entry name" value="dTDP_dehydrorham_reduct"/>
</dbReference>
<comment type="similarity">
    <text evidence="2 6">Belongs to the dTDP-4-dehydrorhamnose reductase family.</text>
</comment>
<dbReference type="EC" id="1.1.1.133" evidence="3 6"/>
<accession>A0A556B0F5</accession>
<dbReference type="GO" id="GO:0019305">
    <property type="term" value="P:dTDP-rhamnose biosynthetic process"/>
    <property type="evidence" value="ECO:0007669"/>
    <property type="project" value="UniProtKB-UniPathway"/>
</dbReference>
<evidence type="ECO:0000256" key="5">
    <source>
        <dbReference type="ARBA" id="ARBA00048200"/>
    </source>
</evidence>
<name>A0A556B0F5_9BURK</name>
<protein>
    <recommendedName>
        <fullName evidence="4 6">dTDP-4-dehydrorhamnose reductase</fullName>
        <ecNumber evidence="3 6">1.1.1.133</ecNumber>
    </recommendedName>
</protein>
<dbReference type="EMBL" id="VLTJ01000004">
    <property type="protein sequence ID" value="TSH98681.1"/>
    <property type="molecule type" value="Genomic_DNA"/>
</dbReference>
<dbReference type="Gene3D" id="3.90.25.10">
    <property type="entry name" value="UDP-galactose 4-epimerase, domain 1"/>
    <property type="match status" value="1"/>
</dbReference>
<feature type="domain" description="RmlD-like substrate binding" evidence="7">
    <location>
        <begin position="4"/>
        <end position="291"/>
    </location>
</feature>
<dbReference type="InterPro" id="IPR036291">
    <property type="entry name" value="NAD(P)-bd_dom_sf"/>
</dbReference>
<organism evidence="8 9">
    <name type="scientific">Verticiella sediminum</name>
    <dbReference type="NCBI Taxonomy" id="1247510"/>
    <lineage>
        <taxon>Bacteria</taxon>
        <taxon>Pseudomonadati</taxon>
        <taxon>Pseudomonadota</taxon>
        <taxon>Betaproteobacteria</taxon>
        <taxon>Burkholderiales</taxon>
        <taxon>Alcaligenaceae</taxon>
        <taxon>Verticiella</taxon>
    </lineage>
</organism>
<sequence>MNVRILLLGSEGQVGWEAQRALGVLGDIVPITRQQCDLSDLYQVRVLVNKVAPDVIVNAAAYTAVDRAEADEAAATVLNADLPRVLAEESERGGRWLIHYSTDYVFDGASVGAYDESALTNPQSVYGRTKLAGERSARDTAKHLVFRTSWVFGSHGSNFLKTMLRLGRTRKSVRVVADQVGAPTSAALIADVTAHALKQALRNSNASGLYHLTSTGETSWHGYAQFIMAEAGRLGAKILCSPSNVEPIAAANYPAAATRPANSKLRTSQLQDTFSLALPGWEQQVTRTLKILLKD</sequence>
<dbReference type="InterPro" id="IPR029903">
    <property type="entry name" value="RmlD-like-bd"/>
</dbReference>
<dbReference type="Pfam" id="PF04321">
    <property type="entry name" value="RmlD_sub_bind"/>
    <property type="match status" value="1"/>
</dbReference>
<dbReference type="Gene3D" id="3.40.50.720">
    <property type="entry name" value="NAD(P)-binding Rossmann-like Domain"/>
    <property type="match status" value="1"/>
</dbReference>
<proteinExistence type="inferred from homology"/>
<dbReference type="GO" id="GO:0008831">
    <property type="term" value="F:dTDP-4-dehydrorhamnose reductase activity"/>
    <property type="evidence" value="ECO:0007669"/>
    <property type="project" value="UniProtKB-EC"/>
</dbReference>
<evidence type="ECO:0000256" key="6">
    <source>
        <dbReference type="RuleBase" id="RU364082"/>
    </source>
</evidence>
<comment type="caution">
    <text evidence="8">The sequence shown here is derived from an EMBL/GenBank/DDBJ whole genome shotgun (WGS) entry which is preliminary data.</text>
</comment>
<dbReference type="SUPFAM" id="SSF51735">
    <property type="entry name" value="NAD(P)-binding Rossmann-fold domains"/>
    <property type="match status" value="1"/>
</dbReference>
<evidence type="ECO:0000256" key="4">
    <source>
        <dbReference type="ARBA" id="ARBA00017099"/>
    </source>
</evidence>
<comment type="cofactor">
    <cofactor evidence="6">
        <name>Mg(2+)</name>
        <dbReference type="ChEBI" id="CHEBI:18420"/>
    </cofactor>
    <text evidence="6">Binds 1 Mg(2+) ion per monomer.</text>
</comment>
<evidence type="ECO:0000256" key="3">
    <source>
        <dbReference type="ARBA" id="ARBA00012929"/>
    </source>
</evidence>
<dbReference type="PANTHER" id="PTHR10491">
    <property type="entry name" value="DTDP-4-DEHYDRORHAMNOSE REDUCTASE"/>
    <property type="match status" value="1"/>
</dbReference>
<gene>
    <name evidence="8" type="primary">rfbD</name>
    <name evidence="8" type="ORF">FOZ76_02740</name>
</gene>
<keyword evidence="6 8" id="KW-0560">Oxidoreductase</keyword>
<dbReference type="GO" id="GO:0005829">
    <property type="term" value="C:cytosol"/>
    <property type="evidence" value="ECO:0007669"/>
    <property type="project" value="TreeGrafter"/>
</dbReference>
<comment type="pathway">
    <text evidence="1 6">Carbohydrate biosynthesis; dTDP-L-rhamnose biosynthesis.</text>
</comment>
<dbReference type="OrthoDB" id="9803892at2"/>
<dbReference type="AlphaFoldDB" id="A0A556B0F5"/>
<evidence type="ECO:0000313" key="9">
    <source>
        <dbReference type="Proteomes" id="UP000318405"/>
    </source>
</evidence>
<dbReference type="Proteomes" id="UP000318405">
    <property type="component" value="Unassembled WGS sequence"/>
</dbReference>